<sequence>MGLGVGFGAAVRRVLLVCTVALLANNALATVEEAPAVGKADPGRYAAVSETPERQVSNTPSPPESPGTPGAPSQALKDTPDASKEAAYGSIVKTAPEKASTAEVTPEKPSEEVVQQGATPSTEDPVELDFENATLVPKVLPDSGREYAEVVGKDSSKTPVEEVKTPTKEAPADAPVVVGTVMKKAAPPPAAGKVPVKESLIVPSRAQFTGEDTGAAQSGGDGKGVKRGIEALQSEDPNMPSKVSKTITSAAKPDAFDKVNVGADKTAFVKDDASTNGTTTSEDASSASRLTTLSGDVMVMEPIMESELEWEDEFEEDDDDDDDESSWRPIVWTTPPPFVDMAQPYVLPAAEQKSANNESAKVSTPQSPTVKAPDATIVTAPDATTVKAPDAATVKAPDATIVTAPDATTVKAPDATTVKAPDATTVKAPDATTVKAPESTIVTAAEPRRYEDASTQTDPVIVLEPLEITNEPNKSIGAESSSVAGSSAPAKPLRAQIGQYTTRESDGNKSTVTFVNRYGKPIGAAYKVQSVASSSSEVPMGTIRYRQSPDDHTYSNIGGAYMPLGVTAALQPREYGTSYGDYVPMSAGPTQFDDPEKHTYEPLHFLEENDEEVLENQDETAANDDDDDEDIYEAINLNRSTEEPKSEPTTSQNLSGSQKRTSVTDAYVASVDKAAARLKKPFARFKDYAAKKVNAAKSYLFGTGKKVTRAVDVVVDCAESGCDHARRAKDDIAGRLRRGHHAESDRL</sequence>
<feature type="region of interest" description="Disordered" evidence="1">
    <location>
        <begin position="48"/>
        <end position="128"/>
    </location>
</feature>
<dbReference type="KEGG" id="bbig:BBBOND_0210940"/>
<feature type="region of interest" description="Disordered" evidence="1">
    <location>
        <begin position="262"/>
        <end position="338"/>
    </location>
</feature>
<dbReference type="OrthoDB" id="10659792at2759"/>
<reference evidence="4" key="1">
    <citation type="submission" date="2014-06" db="EMBL/GenBank/DDBJ databases">
        <authorList>
            <person name="Aslett M."/>
            <person name="De Silva N."/>
        </authorList>
    </citation>
    <scope>NUCLEOTIDE SEQUENCE [LARGE SCALE GENOMIC DNA]</scope>
    <source>
        <strain evidence="4">Bond</strain>
    </source>
</reference>
<feature type="region of interest" description="Disordered" evidence="1">
    <location>
        <begin position="351"/>
        <end position="375"/>
    </location>
</feature>
<feature type="region of interest" description="Disordered" evidence="1">
    <location>
        <begin position="637"/>
        <end position="661"/>
    </location>
</feature>
<accession>A0A061D5F5</accession>
<feature type="region of interest" description="Disordered" evidence="1">
    <location>
        <begin position="472"/>
        <end position="491"/>
    </location>
</feature>
<organism evidence="3 4">
    <name type="scientific">Babesia bigemina</name>
    <dbReference type="NCBI Taxonomy" id="5866"/>
    <lineage>
        <taxon>Eukaryota</taxon>
        <taxon>Sar</taxon>
        <taxon>Alveolata</taxon>
        <taxon>Apicomplexa</taxon>
        <taxon>Aconoidasida</taxon>
        <taxon>Piroplasmida</taxon>
        <taxon>Babesiidae</taxon>
        <taxon>Babesia</taxon>
    </lineage>
</organism>
<dbReference type="RefSeq" id="XP_012768132.1">
    <property type="nucleotide sequence ID" value="XM_012912678.1"/>
</dbReference>
<feature type="signal peptide" evidence="2">
    <location>
        <begin position="1"/>
        <end position="29"/>
    </location>
</feature>
<dbReference type="STRING" id="5866.A0A061D5F5"/>
<feature type="compositionally biased region" description="Polar residues" evidence="1">
    <location>
        <begin position="274"/>
        <end position="294"/>
    </location>
</feature>
<protein>
    <submittedName>
        <fullName evidence="3">Proteoglycan 4</fullName>
    </submittedName>
</protein>
<evidence type="ECO:0000313" key="3">
    <source>
        <dbReference type="EMBL" id="CDR95946.1"/>
    </source>
</evidence>
<keyword evidence="4" id="KW-1185">Reference proteome</keyword>
<dbReference type="EMBL" id="LK391708">
    <property type="protein sequence ID" value="CDR95946.1"/>
    <property type="molecule type" value="Genomic_DNA"/>
</dbReference>
<feature type="chain" id="PRO_5005405853" evidence="2">
    <location>
        <begin position="30"/>
        <end position="747"/>
    </location>
</feature>
<feature type="compositionally biased region" description="Low complexity" evidence="1">
    <location>
        <begin position="475"/>
        <end position="490"/>
    </location>
</feature>
<feature type="region of interest" description="Disordered" evidence="1">
    <location>
        <begin position="437"/>
        <end position="458"/>
    </location>
</feature>
<gene>
    <name evidence="3" type="ORF">BBBOND_0210940</name>
</gene>
<dbReference type="AlphaFoldDB" id="A0A061D5F5"/>
<dbReference type="Pfam" id="PF02389">
    <property type="entry name" value="Cornifin"/>
    <property type="match status" value="1"/>
</dbReference>
<dbReference type="VEuPathDB" id="PiroplasmaDB:BBBOND_0210940"/>
<feature type="compositionally biased region" description="Polar residues" evidence="1">
    <location>
        <begin position="647"/>
        <end position="661"/>
    </location>
</feature>
<feature type="region of interest" description="Disordered" evidence="1">
    <location>
        <begin position="149"/>
        <end position="171"/>
    </location>
</feature>
<keyword evidence="2" id="KW-0732">Signal</keyword>
<evidence type="ECO:0000256" key="1">
    <source>
        <dbReference type="SAM" id="MobiDB-lite"/>
    </source>
</evidence>
<evidence type="ECO:0000313" key="4">
    <source>
        <dbReference type="Proteomes" id="UP000033188"/>
    </source>
</evidence>
<evidence type="ECO:0000256" key="2">
    <source>
        <dbReference type="SAM" id="SignalP"/>
    </source>
</evidence>
<feature type="compositionally biased region" description="Polar residues" evidence="1">
    <location>
        <begin position="353"/>
        <end position="369"/>
    </location>
</feature>
<feature type="compositionally biased region" description="Acidic residues" evidence="1">
    <location>
        <begin position="304"/>
        <end position="324"/>
    </location>
</feature>
<dbReference type="GeneID" id="24564487"/>
<feature type="region of interest" description="Disordered" evidence="1">
    <location>
        <begin position="207"/>
        <end position="227"/>
    </location>
</feature>
<dbReference type="Proteomes" id="UP000033188">
    <property type="component" value="Chromosome 2"/>
</dbReference>
<name>A0A061D5F5_BABBI</name>
<proteinExistence type="predicted"/>